<name>A0A2Z4JBX7_9ACTN</name>
<dbReference type="Gene3D" id="3.40.50.720">
    <property type="entry name" value="NAD(P)-binding Rossmann-like Domain"/>
    <property type="match status" value="1"/>
</dbReference>
<protein>
    <submittedName>
        <fullName evidence="2">NAD-dependent epimerase</fullName>
    </submittedName>
</protein>
<dbReference type="SUPFAM" id="SSF51735">
    <property type="entry name" value="NAD(P)-binding Rossmann-fold domains"/>
    <property type="match status" value="1"/>
</dbReference>
<evidence type="ECO:0000259" key="1">
    <source>
        <dbReference type="Pfam" id="PF01370"/>
    </source>
</evidence>
<dbReference type="RefSeq" id="WP_112441582.1">
    <property type="nucleotide sequence ID" value="NZ_CP030073.1"/>
</dbReference>
<dbReference type="AlphaFoldDB" id="A0A2Z4JBX7"/>
<evidence type="ECO:0000313" key="2">
    <source>
        <dbReference type="EMBL" id="AWW41853.1"/>
    </source>
</evidence>
<organism evidence="2 3">
    <name type="scientific">Streptomyces cadmiisoli</name>
    <dbReference type="NCBI Taxonomy" id="2184053"/>
    <lineage>
        <taxon>Bacteria</taxon>
        <taxon>Bacillati</taxon>
        <taxon>Actinomycetota</taxon>
        <taxon>Actinomycetes</taxon>
        <taxon>Kitasatosporales</taxon>
        <taxon>Streptomycetaceae</taxon>
        <taxon>Streptomyces</taxon>
        <taxon>Streptomyces aurantiacus group</taxon>
    </lineage>
</organism>
<dbReference type="Pfam" id="PF01370">
    <property type="entry name" value="Epimerase"/>
    <property type="match status" value="1"/>
</dbReference>
<dbReference type="Proteomes" id="UP000249616">
    <property type="component" value="Chromosome"/>
</dbReference>
<evidence type="ECO:0000313" key="3">
    <source>
        <dbReference type="Proteomes" id="UP000249616"/>
    </source>
</evidence>
<dbReference type="KEGG" id="scad:DN051_38795"/>
<proteinExistence type="predicted"/>
<keyword evidence="3" id="KW-1185">Reference proteome</keyword>
<feature type="domain" description="NAD-dependent epimerase/dehydratase" evidence="1">
    <location>
        <begin position="5"/>
        <end position="207"/>
    </location>
</feature>
<sequence>MSKHLIVGMGPIGSATARLLAARGEEVVLVSRSGATPATADLPGVRSVRLDATQSAALAELATGAAVLYNCANPAYHRWATDWPPLATALLAAAERSGAVLATVGNLYGYGAVTAAMTEDTPLAPNSEKGRVRARMWEDALALHRAGRIRTTEIRSSDYIGPHAQSPLGARVVPRLLAGRDVQVLCSPDTAHSWTYTEDAARLLVAVGGEEKAWGRPWHVPSNPPRTQREAIADLAEAAGVAPVRVGQIPAVITSMLGLVNPTVRALREVAYQLERPFVMDARAATAAFGLKPTPWTEVLTATADAYRTPNV</sequence>
<accession>A0A2Z4JBX7</accession>
<gene>
    <name evidence="2" type="ORF">DN051_38795</name>
</gene>
<dbReference type="InterPro" id="IPR001509">
    <property type="entry name" value="Epimerase_deHydtase"/>
</dbReference>
<dbReference type="InterPro" id="IPR036291">
    <property type="entry name" value="NAD(P)-bd_dom_sf"/>
</dbReference>
<dbReference type="EMBL" id="CP030073">
    <property type="protein sequence ID" value="AWW41853.1"/>
    <property type="molecule type" value="Genomic_DNA"/>
</dbReference>
<reference evidence="2 3" key="1">
    <citation type="journal article" date="2019" name="Int. J. Syst. Evol. Microbiol.">
        <title>Streptomyces cadmiisoli sp. nov., a novel actinomycete isolated from cadmium-contaminated soil.</title>
        <authorList>
            <person name="Li K."/>
            <person name="Tang X."/>
            <person name="Zhao J."/>
            <person name="Guo Y."/>
            <person name="Tang Y."/>
            <person name="Gao J."/>
        </authorList>
    </citation>
    <scope>NUCLEOTIDE SEQUENCE [LARGE SCALE GENOMIC DNA]</scope>
    <source>
        <strain evidence="2 3">ZFG47</strain>
    </source>
</reference>